<dbReference type="CDD" id="cd06588">
    <property type="entry name" value="PhnB_like"/>
    <property type="match status" value="2"/>
</dbReference>
<evidence type="ECO:0000313" key="2">
    <source>
        <dbReference type="EMBL" id="SDC01641.1"/>
    </source>
</evidence>
<dbReference type="Pfam" id="PF06983">
    <property type="entry name" value="3-dmu-9_3-mt"/>
    <property type="match status" value="2"/>
</dbReference>
<gene>
    <name evidence="2" type="ORF">GA0111570_11437</name>
</gene>
<name>A0A1G6I5A9_9ACTN</name>
<proteinExistence type="predicted"/>
<accession>A0A1G6I5A9</accession>
<dbReference type="InterPro" id="IPR029068">
    <property type="entry name" value="Glyas_Bleomycin-R_OHBP_Dase"/>
</dbReference>
<sequence length="295" mass="32941">MQKIVPNLWFDHNAEEAVSFYTSVFPDARIVGTMNYPTEVPDFQKDLAGQPVTINFELLGFRFIAINAGPEFSFTPAISFFVGFSTADDPQAREHLQELWAALADGGEVLMPLSDYPFSPHYGWVQDKYGVSWQLILGNAEGDRRPPIVPCLMFGHTAQNRAREALEYYASVFPDSHIGQLVPYPEATEAAEAGSVMFGDVDLAGVWIAAMDSGVPQPSTFSEAVSFAVVCEDQAEIDRYWEQLSKVPEAEQCGWCKDQFGVSWQVVPSNEPELLARPGAWDHLMEMKKLVIDRY</sequence>
<dbReference type="PANTHER" id="PTHR33990">
    <property type="entry name" value="PROTEIN YJDN-RELATED"/>
    <property type="match status" value="1"/>
</dbReference>
<reference evidence="2 3" key="1">
    <citation type="submission" date="2016-06" db="EMBL/GenBank/DDBJ databases">
        <authorList>
            <person name="Olsen C.W."/>
            <person name="Carey S."/>
            <person name="Hinshaw L."/>
            <person name="Karasin A.I."/>
        </authorList>
    </citation>
    <scope>NUCLEOTIDE SEQUENCE [LARGE SCALE GENOMIC DNA]</scope>
    <source>
        <strain evidence="2 3">LZ-22</strain>
    </source>
</reference>
<evidence type="ECO:0000313" key="3">
    <source>
        <dbReference type="Proteomes" id="UP000199086"/>
    </source>
</evidence>
<dbReference type="EMBL" id="FMYF01000014">
    <property type="protein sequence ID" value="SDC01641.1"/>
    <property type="molecule type" value="Genomic_DNA"/>
</dbReference>
<dbReference type="Gene3D" id="3.10.180.10">
    <property type="entry name" value="2,3-Dihydroxybiphenyl 1,2-Dioxygenase, domain 1"/>
    <property type="match status" value="1"/>
</dbReference>
<dbReference type="AlphaFoldDB" id="A0A1G6I5A9"/>
<organism evidence="2 3">
    <name type="scientific">Raineyella antarctica</name>
    <dbReference type="NCBI Taxonomy" id="1577474"/>
    <lineage>
        <taxon>Bacteria</taxon>
        <taxon>Bacillati</taxon>
        <taxon>Actinomycetota</taxon>
        <taxon>Actinomycetes</taxon>
        <taxon>Propionibacteriales</taxon>
        <taxon>Propionibacteriaceae</taxon>
        <taxon>Raineyella</taxon>
    </lineage>
</organism>
<dbReference type="Gene3D" id="3.30.720.110">
    <property type="match status" value="1"/>
</dbReference>
<dbReference type="Gene3D" id="3.30.720.100">
    <property type="match status" value="1"/>
</dbReference>
<keyword evidence="2" id="KW-0808">Transferase</keyword>
<dbReference type="Proteomes" id="UP000199086">
    <property type="component" value="Unassembled WGS sequence"/>
</dbReference>
<keyword evidence="3" id="KW-1185">Reference proteome</keyword>
<feature type="domain" description="PhnB-like" evidence="1">
    <location>
        <begin position="2"/>
        <end position="136"/>
    </location>
</feature>
<dbReference type="SUPFAM" id="SSF54593">
    <property type="entry name" value="Glyoxalase/Bleomycin resistance protein/Dihydroxybiphenyl dioxygenase"/>
    <property type="match status" value="2"/>
</dbReference>
<dbReference type="STRING" id="1577474.GA0111570_11437"/>
<dbReference type="OrthoDB" id="9806473at2"/>
<dbReference type="InterPro" id="IPR028973">
    <property type="entry name" value="PhnB-like"/>
</dbReference>
<feature type="domain" description="PhnB-like" evidence="1">
    <location>
        <begin position="148"/>
        <end position="267"/>
    </location>
</feature>
<dbReference type="GO" id="GO:0032259">
    <property type="term" value="P:methylation"/>
    <property type="evidence" value="ECO:0007669"/>
    <property type="project" value="UniProtKB-KW"/>
</dbReference>
<evidence type="ECO:0000259" key="1">
    <source>
        <dbReference type="Pfam" id="PF06983"/>
    </source>
</evidence>
<dbReference type="GO" id="GO:0008168">
    <property type="term" value="F:methyltransferase activity"/>
    <property type="evidence" value="ECO:0007669"/>
    <property type="project" value="UniProtKB-KW"/>
</dbReference>
<dbReference type="RefSeq" id="WP_092613539.1">
    <property type="nucleotide sequence ID" value="NZ_FMYF01000014.1"/>
</dbReference>
<keyword evidence="2" id="KW-0830">Ubiquinone</keyword>
<keyword evidence="2" id="KW-0489">Methyltransferase</keyword>
<protein>
    <submittedName>
        <fullName evidence="2">Glyoxalase superfamily enzyme, possibly 3-demethylubiquinone-9 3-methyltransferase</fullName>
    </submittedName>
</protein>